<evidence type="ECO:0000256" key="7">
    <source>
        <dbReference type="ARBA" id="ARBA00023136"/>
    </source>
</evidence>
<dbReference type="InterPro" id="IPR005467">
    <property type="entry name" value="His_kinase_dom"/>
</dbReference>
<keyword evidence="8" id="KW-1133">Transmembrane helix</keyword>
<dbReference type="InterPro" id="IPR003594">
    <property type="entry name" value="HATPase_dom"/>
</dbReference>
<dbReference type="InterPro" id="IPR004358">
    <property type="entry name" value="Sig_transdc_His_kin-like_C"/>
</dbReference>
<feature type="transmembrane region" description="Helical" evidence="8">
    <location>
        <begin position="263"/>
        <end position="284"/>
    </location>
</feature>
<keyword evidence="3" id="KW-0597">Phosphoprotein</keyword>
<evidence type="ECO:0000256" key="2">
    <source>
        <dbReference type="ARBA" id="ARBA00012438"/>
    </source>
</evidence>
<keyword evidence="5 10" id="KW-0418">Kinase</keyword>
<keyword evidence="4" id="KW-0808">Transferase</keyword>
<dbReference type="EC" id="2.7.13.3" evidence="2"/>
<dbReference type="CDD" id="cd00075">
    <property type="entry name" value="HATPase"/>
    <property type="match status" value="1"/>
</dbReference>
<evidence type="ECO:0000256" key="1">
    <source>
        <dbReference type="ARBA" id="ARBA00000085"/>
    </source>
</evidence>
<dbReference type="GO" id="GO:0005886">
    <property type="term" value="C:plasma membrane"/>
    <property type="evidence" value="ECO:0007669"/>
    <property type="project" value="TreeGrafter"/>
</dbReference>
<organism evidence="10 11">
    <name type="scientific">Fulvivirga sedimenti</name>
    <dbReference type="NCBI Taxonomy" id="2879465"/>
    <lineage>
        <taxon>Bacteria</taxon>
        <taxon>Pseudomonadati</taxon>
        <taxon>Bacteroidota</taxon>
        <taxon>Cytophagia</taxon>
        <taxon>Cytophagales</taxon>
        <taxon>Fulvivirgaceae</taxon>
        <taxon>Fulvivirga</taxon>
    </lineage>
</organism>
<comment type="caution">
    <text evidence="10">The sequence shown here is derived from an EMBL/GenBank/DDBJ whole genome shotgun (WGS) entry which is preliminary data.</text>
</comment>
<keyword evidence="7 8" id="KW-0472">Membrane</keyword>
<dbReference type="AlphaFoldDB" id="A0A9X1HNX4"/>
<sequence length="519" mass="58894">MRSFWKNAWFLVIAVVLPIIAYAAYQLSTLSEDEENISMIYQNQLDAILFSVNQYSDDIVKGWINTMEESMESDTNVDSLISYNLFQFQPAVFQIYIRELDKEIILTSAEADTSFTTDFYQQQLPDPASDQFEQLRNYAENGFQKILSSQFNEGDRSYLLLSFIMLSPNNTVTSRMGAIILDPELFIRETLSTKFQTVAQDKFVVSAYRRDNTDPVYSTADSVNSESIAVTNNFWLLPNYYLAIGTPGKPVQDIIRERTVTNLGILLTLIAFLGIAAFLILRNVRKEMRLAQKKADFVSNVSHELRTPLALISMFAETLEMDRVPTEEKKKEYYQIMQKESGRLTGIVNKILTFSQMDNGKKQFRHDKIDLNEIVAEVVSNYEFHLRTKGFSHVLSLSEEPLPIEGDKEAIAEVLINLLDNAIKYSTDTKEITVRTVKGNEKAVMTVQDKGIGIPKGDQAQVFEKFFRVSVGDLAQSKGTGLGLSLVKQIIDEHKGDVRLESEPGKGSIFMILFPLLKQ</sequence>
<keyword evidence="11" id="KW-1185">Reference proteome</keyword>
<dbReference type="InterPro" id="IPR036890">
    <property type="entry name" value="HATPase_C_sf"/>
</dbReference>
<dbReference type="SMART" id="SM00387">
    <property type="entry name" value="HATPase_c"/>
    <property type="match status" value="1"/>
</dbReference>
<dbReference type="Pfam" id="PF02518">
    <property type="entry name" value="HATPase_c"/>
    <property type="match status" value="1"/>
</dbReference>
<dbReference type="GO" id="GO:0004721">
    <property type="term" value="F:phosphoprotein phosphatase activity"/>
    <property type="evidence" value="ECO:0007669"/>
    <property type="project" value="TreeGrafter"/>
</dbReference>
<name>A0A9X1HNX4_9BACT</name>
<dbReference type="InterPro" id="IPR036097">
    <property type="entry name" value="HisK_dim/P_sf"/>
</dbReference>
<reference evidence="10" key="1">
    <citation type="submission" date="2021-09" db="EMBL/GenBank/DDBJ databases">
        <title>Fulvivirga sp. isolated from coastal sediment.</title>
        <authorList>
            <person name="Yu H."/>
        </authorList>
    </citation>
    <scope>NUCLEOTIDE SEQUENCE</scope>
    <source>
        <strain evidence="10">1062</strain>
    </source>
</reference>
<proteinExistence type="predicted"/>
<dbReference type="FunFam" id="3.30.565.10:FF:000006">
    <property type="entry name" value="Sensor histidine kinase WalK"/>
    <property type="match status" value="1"/>
</dbReference>
<dbReference type="PANTHER" id="PTHR45453">
    <property type="entry name" value="PHOSPHATE REGULON SENSOR PROTEIN PHOR"/>
    <property type="match status" value="1"/>
</dbReference>
<dbReference type="Gene3D" id="1.10.287.130">
    <property type="match status" value="1"/>
</dbReference>
<evidence type="ECO:0000313" key="11">
    <source>
        <dbReference type="Proteomes" id="UP001139409"/>
    </source>
</evidence>
<feature type="domain" description="Histidine kinase" evidence="9">
    <location>
        <begin position="300"/>
        <end position="518"/>
    </location>
</feature>
<dbReference type="GO" id="GO:0016036">
    <property type="term" value="P:cellular response to phosphate starvation"/>
    <property type="evidence" value="ECO:0007669"/>
    <property type="project" value="TreeGrafter"/>
</dbReference>
<dbReference type="Pfam" id="PF00512">
    <property type="entry name" value="HisKA"/>
    <property type="match status" value="1"/>
</dbReference>
<evidence type="ECO:0000313" key="10">
    <source>
        <dbReference type="EMBL" id="MCA6074082.1"/>
    </source>
</evidence>
<gene>
    <name evidence="10" type="ORF">LDX50_04340</name>
</gene>
<dbReference type="RefSeq" id="WP_225697187.1">
    <property type="nucleotide sequence ID" value="NZ_JAIXNE010000001.1"/>
</dbReference>
<dbReference type="GO" id="GO:0000155">
    <property type="term" value="F:phosphorelay sensor kinase activity"/>
    <property type="evidence" value="ECO:0007669"/>
    <property type="project" value="InterPro"/>
</dbReference>
<accession>A0A9X1HNX4</accession>
<dbReference type="FunFam" id="1.10.287.130:FF:000001">
    <property type="entry name" value="Two-component sensor histidine kinase"/>
    <property type="match status" value="1"/>
</dbReference>
<evidence type="ECO:0000256" key="4">
    <source>
        <dbReference type="ARBA" id="ARBA00022679"/>
    </source>
</evidence>
<protein>
    <recommendedName>
        <fullName evidence="2">histidine kinase</fullName>
        <ecNumber evidence="2">2.7.13.3</ecNumber>
    </recommendedName>
</protein>
<evidence type="ECO:0000256" key="8">
    <source>
        <dbReference type="SAM" id="Phobius"/>
    </source>
</evidence>
<dbReference type="EMBL" id="JAIXNE010000001">
    <property type="protein sequence ID" value="MCA6074082.1"/>
    <property type="molecule type" value="Genomic_DNA"/>
</dbReference>
<evidence type="ECO:0000259" key="9">
    <source>
        <dbReference type="PROSITE" id="PS50109"/>
    </source>
</evidence>
<keyword evidence="8" id="KW-0812">Transmembrane</keyword>
<dbReference type="SMART" id="SM00388">
    <property type="entry name" value="HisKA"/>
    <property type="match status" value="1"/>
</dbReference>
<dbReference type="SUPFAM" id="SSF55874">
    <property type="entry name" value="ATPase domain of HSP90 chaperone/DNA topoisomerase II/histidine kinase"/>
    <property type="match status" value="1"/>
</dbReference>
<dbReference type="SUPFAM" id="SSF47384">
    <property type="entry name" value="Homodimeric domain of signal transducing histidine kinase"/>
    <property type="match status" value="1"/>
</dbReference>
<comment type="catalytic activity">
    <reaction evidence="1">
        <text>ATP + protein L-histidine = ADP + protein N-phospho-L-histidine.</text>
        <dbReference type="EC" id="2.7.13.3"/>
    </reaction>
</comment>
<dbReference type="CDD" id="cd00082">
    <property type="entry name" value="HisKA"/>
    <property type="match status" value="1"/>
</dbReference>
<evidence type="ECO:0000256" key="5">
    <source>
        <dbReference type="ARBA" id="ARBA00022777"/>
    </source>
</evidence>
<dbReference type="InterPro" id="IPR050351">
    <property type="entry name" value="BphY/WalK/GraS-like"/>
</dbReference>
<evidence type="ECO:0000256" key="6">
    <source>
        <dbReference type="ARBA" id="ARBA00023012"/>
    </source>
</evidence>
<dbReference type="PRINTS" id="PR00344">
    <property type="entry name" value="BCTRLSENSOR"/>
</dbReference>
<dbReference type="InterPro" id="IPR003661">
    <property type="entry name" value="HisK_dim/P_dom"/>
</dbReference>
<dbReference type="Gene3D" id="3.30.565.10">
    <property type="entry name" value="Histidine kinase-like ATPase, C-terminal domain"/>
    <property type="match status" value="1"/>
</dbReference>
<evidence type="ECO:0000256" key="3">
    <source>
        <dbReference type="ARBA" id="ARBA00022553"/>
    </source>
</evidence>
<keyword evidence="6" id="KW-0902">Two-component regulatory system</keyword>
<dbReference type="PROSITE" id="PS50109">
    <property type="entry name" value="HIS_KIN"/>
    <property type="match status" value="1"/>
</dbReference>
<dbReference type="Proteomes" id="UP001139409">
    <property type="component" value="Unassembled WGS sequence"/>
</dbReference>
<dbReference type="PANTHER" id="PTHR45453:SF1">
    <property type="entry name" value="PHOSPHATE REGULON SENSOR PROTEIN PHOR"/>
    <property type="match status" value="1"/>
</dbReference>